<dbReference type="AlphaFoldDB" id="A0A413SZL2"/>
<evidence type="ECO:0000256" key="1">
    <source>
        <dbReference type="SAM" id="Phobius"/>
    </source>
</evidence>
<dbReference type="Proteomes" id="UP000285740">
    <property type="component" value="Unassembled WGS sequence"/>
</dbReference>
<feature type="transmembrane region" description="Helical" evidence="1">
    <location>
        <begin position="39"/>
        <end position="64"/>
    </location>
</feature>
<protein>
    <submittedName>
        <fullName evidence="3">DUF4179 domain-containing protein</fullName>
    </submittedName>
</protein>
<name>A0A413SZL2_9FIRM</name>
<evidence type="ECO:0000313" key="2">
    <source>
        <dbReference type="EMBL" id="RHA16791.1"/>
    </source>
</evidence>
<dbReference type="EMBL" id="QSFV01000060">
    <property type="protein sequence ID" value="RHA75512.1"/>
    <property type="molecule type" value="Genomic_DNA"/>
</dbReference>
<keyword evidence="1" id="KW-1133">Transmembrane helix</keyword>
<sequence length="357" mass="40996">MDVNEYKKVYDEIKTSEKIDNKILNSVKDTKKKHSYPRLLKVASIALACILLSNGSVYAINYILHMDSHVKNKVIKTTEKETHEQYLIKNGYDTIYTDSNLKNIKCEDKGISVELVETVADNNIAYVYFKVDYGKWKKTVEDMGYDLVDVFMDVDFYCTKSNGKQVGLSWATGYANHYKSDDTSYTYGFDVDNERDLDFENITLEIKSFYATGHTVYSEDETFVNGNWKISWDLKHGTEELRKTFNREIDLGEKYNNKKVYINEIIITPIEYTIYYSYHKGEKNTLPLIDVIDELNTGIATLNIKGKETSPKVISQIDSVENGSKRSKYTVFTGVIGNLDDIKSITLPGNNTFDMTN</sequence>
<keyword evidence="4" id="KW-1185">Reference proteome</keyword>
<evidence type="ECO:0000313" key="3">
    <source>
        <dbReference type="EMBL" id="RHA75512.1"/>
    </source>
</evidence>
<keyword evidence="1" id="KW-0812">Transmembrane</keyword>
<organism evidence="3 5">
    <name type="scientific">Eubacterium ventriosum</name>
    <dbReference type="NCBI Taxonomy" id="39496"/>
    <lineage>
        <taxon>Bacteria</taxon>
        <taxon>Bacillati</taxon>
        <taxon>Bacillota</taxon>
        <taxon>Clostridia</taxon>
        <taxon>Eubacteriales</taxon>
        <taxon>Eubacteriaceae</taxon>
        <taxon>Eubacterium</taxon>
    </lineage>
</organism>
<dbReference type="RefSeq" id="WP_117971644.1">
    <property type="nucleotide sequence ID" value="NZ_JAFILN010000033.1"/>
</dbReference>
<comment type="caution">
    <text evidence="3">The sequence shown here is derived from an EMBL/GenBank/DDBJ whole genome shotgun (WGS) entry which is preliminary data.</text>
</comment>
<evidence type="ECO:0000313" key="5">
    <source>
        <dbReference type="Proteomes" id="UP000285740"/>
    </source>
</evidence>
<evidence type="ECO:0000313" key="4">
    <source>
        <dbReference type="Proteomes" id="UP000284779"/>
    </source>
</evidence>
<dbReference type="EMBL" id="QSFD01000015">
    <property type="protein sequence ID" value="RHA16791.1"/>
    <property type="molecule type" value="Genomic_DNA"/>
</dbReference>
<accession>A0A413SZL2</accession>
<proteinExistence type="predicted"/>
<dbReference type="Proteomes" id="UP000284779">
    <property type="component" value="Unassembled WGS sequence"/>
</dbReference>
<keyword evidence="1" id="KW-0472">Membrane</keyword>
<gene>
    <name evidence="3" type="ORF">DW918_11250</name>
    <name evidence="2" type="ORF">DW944_11220</name>
</gene>
<reference evidence="4 5" key="1">
    <citation type="submission" date="2018-08" db="EMBL/GenBank/DDBJ databases">
        <title>A genome reference for cultivated species of the human gut microbiota.</title>
        <authorList>
            <person name="Zou Y."/>
            <person name="Xue W."/>
            <person name="Luo G."/>
        </authorList>
    </citation>
    <scope>NUCLEOTIDE SEQUENCE [LARGE SCALE GENOMIC DNA]</scope>
    <source>
        <strain evidence="3 5">AM42-30</strain>
        <strain evidence="2 4">AM44-11BH</strain>
    </source>
</reference>